<comment type="caution">
    <text evidence="2">The sequence shown here is derived from an EMBL/GenBank/DDBJ whole genome shotgun (WGS) entry which is preliminary data.</text>
</comment>
<evidence type="ECO:0000313" key="2">
    <source>
        <dbReference type="EMBL" id="CAE7219338.1"/>
    </source>
</evidence>
<feature type="compositionally biased region" description="Polar residues" evidence="1">
    <location>
        <begin position="1"/>
        <end position="13"/>
    </location>
</feature>
<name>A0A812KA25_9DINO</name>
<dbReference type="OrthoDB" id="9514740at2759"/>
<accession>A0A812KA25</accession>
<reference evidence="2" key="1">
    <citation type="submission" date="2021-02" db="EMBL/GenBank/DDBJ databases">
        <authorList>
            <person name="Dougan E. K."/>
            <person name="Rhodes N."/>
            <person name="Thang M."/>
            <person name="Chan C."/>
        </authorList>
    </citation>
    <scope>NUCLEOTIDE SEQUENCE</scope>
</reference>
<sequence length="391" mass="42534">MVSAHRTGSSNRMQAAGHLRPHDHKKDGERGCGFQLLCASCGFPCRNRSESWVHTKATGHEGFYRPGDGAKDHRFLPMTCATCGFECISRAESWEHTMATWHEAFHSAEENTQETGRRCFNVNNKQPGDLEGSTLQHLLEVLEVASKKAGMVSSAEIAGPRTPCVRPQCGRQVGSQDFGGFCSKGCREQPSSSEAFCSPASEEEWNTIKSQLTQNWSPDEARGPALSPHAIYKIHASSEMIGRFNRRCRRIGKITEAGAIDSLGNQRQMLHGTRQLCSSSFSGRPCTQSGCSACCIMRNGFDISHLGKCTGNRGAFGAGHYSTSVCSTALGYGNVVLICKVAAGASQQASLPTSQSLPPGYHSRNVIKKSGVDELMVECDDQMLPEYLIQF</sequence>
<dbReference type="EMBL" id="CAJNDS010000569">
    <property type="protein sequence ID" value="CAE7219338.1"/>
    <property type="molecule type" value="Genomic_DNA"/>
</dbReference>
<feature type="region of interest" description="Disordered" evidence="1">
    <location>
        <begin position="1"/>
        <end position="24"/>
    </location>
</feature>
<organism evidence="2 3">
    <name type="scientific">Symbiodinium natans</name>
    <dbReference type="NCBI Taxonomy" id="878477"/>
    <lineage>
        <taxon>Eukaryota</taxon>
        <taxon>Sar</taxon>
        <taxon>Alveolata</taxon>
        <taxon>Dinophyceae</taxon>
        <taxon>Suessiales</taxon>
        <taxon>Symbiodiniaceae</taxon>
        <taxon>Symbiodinium</taxon>
    </lineage>
</organism>
<gene>
    <name evidence="2" type="ORF">SNAT2548_LOCUS7943</name>
</gene>
<evidence type="ECO:0000256" key="1">
    <source>
        <dbReference type="SAM" id="MobiDB-lite"/>
    </source>
</evidence>
<proteinExistence type="predicted"/>
<dbReference type="SUPFAM" id="SSF56399">
    <property type="entry name" value="ADP-ribosylation"/>
    <property type="match status" value="1"/>
</dbReference>
<dbReference type="Gene3D" id="3.90.228.10">
    <property type="match status" value="1"/>
</dbReference>
<protein>
    <submittedName>
        <fullName evidence="2">Uncharacterized protein</fullName>
    </submittedName>
</protein>
<dbReference type="Proteomes" id="UP000604046">
    <property type="component" value="Unassembled WGS sequence"/>
</dbReference>
<keyword evidence="3" id="KW-1185">Reference proteome</keyword>
<evidence type="ECO:0000313" key="3">
    <source>
        <dbReference type="Proteomes" id="UP000604046"/>
    </source>
</evidence>
<dbReference type="AlphaFoldDB" id="A0A812KA25"/>